<dbReference type="GO" id="GO:0006508">
    <property type="term" value="P:proteolysis"/>
    <property type="evidence" value="ECO:0007669"/>
    <property type="project" value="UniProtKB-KW"/>
</dbReference>
<dbReference type="STRING" id="158787.BSCA_0151"/>
<gene>
    <name evidence="12" type="primary">htpX</name>
    <name evidence="14" type="ORF">BSCA_0151</name>
</gene>
<evidence type="ECO:0000313" key="15">
    <source>
        <dbReference type="Proteomes" id="UP000029033"/>
    </source>
</evidence>
<evidence type="ECO:0000256" key="10">
    <source>
        <dbReference type="ARBA" id="ARBA00023049"/>
    </source>
</evidence>
<organism evidence="14 15">
    <name type="scientific">Bifidobacterium scardovii</name>
    <dbReference type="NCBI Taxonomy" id="158787"/>
    <lineage>
        <taxon>Bacteria</taxon>
        <taxon>Bacillati</taxon>
        <taxon>Actinomycetota</taxon>
        <taxon>Actinomycetes</taxon>
        <taxon>Bifidobacteriales</taxon>
        <taxon>Bifidobacteriaceae</taxon>
        <taxon>Bifidobacterium</taxon>
    </lineage>
</organism>
<dbReference type="PANTHER" id="PTHR43221:SF1">
    <property type="entry name" value="PROTEASE HTPX"/>
    <property type="match status" value="1"/>
</dbReference>
<dbReference type="GeneID" id="85164714"/>
<feature type="transmembrane region" description="Helical" evidence="12">
    <location>
        <begin position="39"/>
        <end position="58"/>
    </location>
</feature>
<keyword evidence="15" id="KW-1185">Reference proteome</keyword>
<dbReference type="eggNOG" id="COG0501">
    <property type="taxonomic scope" value="Bacteria"/>
</dbReference>
<dbReference type="AlphaFoldDB" id="A0A087DDR1"/>
<keyword evidence="11 12" id="KW-0472">Membrane</keyword>
<sequence>MNGKLRVHGHFNGLKTTLLFALMWGIIMLIWWATGARRSTLSVYIVIGLATTFASYWFSDKLAIASMRAREVSEQEAPALYRIVRELSAKAGKPMPHIYVAPTMSPNAFATGRNERHAAVCCTQGILQLLNEREIRGVLGHELMHVYNHDILTSAVASAMATVISYLGYSLMYLGGGSRNDRDREGSGAFGLIGVLISVVLAPIAASLIQMAISRTREYDADEDGSLLTGDPEALASALNKISYGAQTTPMAKTAGTQSVSAMMIANPFSATGFSKLFSTHPPTDQRIARLMQMAQDMRAQGITQSYGPGVGVGR</sequence>
<evidence type="ECO:0000256" key="4">
    <source>
        <dbReference type="ARBA" id="ARBA00022670"/>
    </source>
</evidence>
<evidence type="ECO:0000256" key="11">
    <source>
        <dbReference type="ARBA" id="ARBA00023136"/>
    </source>
</evidence>
<evidence type="ECO:0000256" key="1">
    <source>
        <dbReference type="ARBA" id="ARBA00004651"/>
    </source>
</evidence>
<reference evidence="14 15" key="1">
    <citation type="submission" date="2014-03" db="EMBL/GenBank/DDBJ databases">
        <title>Genomics of Bifidobacteria.</title>
        <authorList>
            <person name="Ventura M."/>
            <person name="Milani C."/>
            <person name="Lugli G.A."/>
        </authorList>
    </citation>
    <scope>NUCLEOTIDE SEQUENCE [LARGE SCALE GENOMIC DNA]</scope>
    <source>
        <strain evidence="14 15">LMG 21589</strain>
    </source>
</reference>
<dbReference type="Pfam" id="PF01435">
    <property type="entry name" value="Peptidase_M48"/>
    <property type="match status" value="1"/>
</dbReference>
<evidence type="ECO:0000256" key="7">
    <source>
        <dbReference type="ARBA" id="ARBA00022801"/>
    </source>
</evidence>
<feature type="transmembrane region" description="Helical" evidence="12">
    <location>
        <begin position="189"/>
        <end position="209"/>
    </location>
</feature>
<keyword evidence="9 12" id="KW-1133">Transmembrane helix</keyword>
<evidence type="ECO:0000256" key="8">
    <source>
        <dbReference type="ARBA" id="ARBA00022833"/>
    </source>
</evidence>
<dbReference type="HAMAP" id="MF_00188">
    <property type="entry name" value="Pept_M48_protease_HtpX"/>
    <property type="match status" value="1"/>
</dbReference>
<evidence type="ECO:0000256" key="2">
    <source>
        <dbReference type="ARBA" id="ARBA00009779"/>
    </source>
</evidence>
<evidence type="ECO:0000256" key="9">
    <source>
        <dbReference type="ARBA" id="ARBA00022989"/>
    </source>
</evidence>
<keyword evidence="5 12" id="KW-0812">Transmembrane</keyword>
<feature type="transmembrane region" description="Helical" evidence="12">
    <location>
        <begin position="12"/>
        <end position="33"/>
    </location>
</feature>
<proteinExistence type="inferred from homology"/>
<comment type="similarity">
    <text evidence="2 12">Belongs to the peptidase M48B family.</text>
</comment>
<dbReference type="PANTHER" id="PTHR43221">
    <property type="entry name" value="PROTEASE HTPX"/>
    <property type="match status" value="1"/>
</dbReference>
<feature type="transmembrane region" description="Helical" evidence="12">
    <location>
        <begin position="151"/>
        <end position="169"/>
    </location>
</feature>
<evidence type="ECO:0000256" key="5">
    <source>
        <dbReference type="ARBA" id="ARBA00022692"/>
    </source>
</evidence>
<dbReference type="InterPro" id="IPR050083">
    <property type="entry name" value="HtpX_protease"/>
</dbReference>
<dbReference type="GO" id="GO:0008270">
    <property type="term" value="F:zinc ion binding"/>
    <property type="evidence" value="ECO:0007669"/>
    <property type="project" value="UniProtKB-UniRule"/>
</dbReference>
<keyword evidence="8 12" id="KW-0862">Zinc</keyword>
<dbReference type="RefSeq" id="WP_046726269.1">
    <property type="nucleotide sequence ID" value="NZ_CAJPMS010000050.1"/>
</dbReference>
<evidence type="ECO:0000256" key="12">
    <source>
        <dbReference type="HAMAP-Rule" id="MF_00188"/>
    </source>
</evidence>
<comment type="subcellular location">
    <subcellularLocation>
        <location evidence="1 12">Cell membrane</location>
        <topology evidence="1 12">Multi-pass membrane protein</topology>
    </subcellularLocation>
</comment>
<dbReference type="Gene3D" id="3.30.2010.10">
    <property type="entry name" value="Metalloproteases ('zincins'), catalytic domain"/>
    <property type="match status" value="1"/>
</dbReference>
<keyword evidence="4 12" id="KW-0645">Protease</keyword>
<keyword evidence="10 12" id="KW-0482">Metalloprotease</keyword>
<comment type="caution">
    <text evidence="14">The sequence shown here is derived from an EMBL/GenBank/DDBJ whole genome shotgun (WGS) entry which is preliminary data.</text>
</comment>
<evidence type="ECO:0000256" key="6">
    <source>
        <dbReference type="ARBA" id="ARBA00022723"/>
    </source>
</evidence>
<dbReference type="InterPro" id="IPR022919">
    <property type="entry name" value="Pept_M48_protease_HtpX"/>
</dbReference>
<dbReference type="EC" id="3.4.24.-" evidence="12"/>
<dbReference type="CDD" id="cd07336">
    <property type="entry name" value="M48B_HtpX_like"/>
    <property type="match status" value="1"/>
</dbReference>
<dbReference type="OrthoDB" id="15218at2"/>
<feature type="binding site" evidence="12">
    <location>
        <position position="145"/>
    </location>
    <ligand>
        <name>Zn(2+)</name>
        <dbReference type="ChEBI" id="CHEBI:29105"/>
        <note>catalytic</note>
    </ligand>
</feature>
<feature type="active site" evidence="12">
    <location>
        <position position="142"/>
    </location>
</feature>
<dbReference type="InterPro" id="IPR001915">
    <property type="entry name" value="Peptidase_M48"/>
</dbReference>
<dbReference type="EMBL" id="JGZO01000012">
    <property type="protein sequence ID" value="KFI93661.1"/>
    <property type="molecule type" value="Genomic_DNA"/>
</dbReference>
<feature type="binding site" evidence="12">
    <location>
        <position position="218"/>
    </location>
    <ligand>
        <name>Zn(2+)</name>
        <dbReference type="ChEBI" id="CHEBI:29105"/>
        <note>catalytic</note>
    </ligand>
</feature>
<dbReference type="GO" id="GO:0004222">
    <property type="term" value="F:metalloendopeptidase activity"/>
    <property type="evidence" value="ECO:0007669"/>
    <property type="project" value="UniProtKB-UniRule"/>
</dbReference>
<feature type="domain" description="Peptidase M48" evidence="13">
    <location>
        <begin position="75"/>
        <end position="294"/>
    </location>
</feature>
<protein>
    <recommendedName>
        <fullName evidence="12">Protease HtpX homolog</fullName>
        <ecNumber evidence="12">3.4.24.-</ecNumber>
    </recommendedName>
</protein>
<dbReference type="GO" id="GO:0005886">
    <property type="term" value="C:plasma membrane"/>
    <property type="evidence" value="ECO:0007669"/>
    <property type="project" value="UniProtKB-SubCell"/>
</dbReference>
<feature type="binding site" evidence="12">
    <location>
        <position position="141"/>
    </location>
    <ligand>
        <name>Zn(2+)</name>
        <dbReference type="ChEBI" id="CHEBI:29105"/>
        <note>catalytic</note>
    </ligand>
</feature>
<evidence type="ECO:0000256" key="3">
    <source>
        <dbReference type="ARBA" id="ARBA00022475"/>
    </source>
</evidence>
<evidence type="ECO:0000313" key="14">
    <source>
        <dbReference type="EMBL" id="KFI93661.1"/>
    </source>
</evidence>
<dbReference type="NCBIfam" id="NF002839">
    <property type="entry name" value="PRK03072.1"/>
    <property type="match status" value="1"/>
</dbReference>
<keyword evidence="6 12" id="KW-0479">Metal-binding</keyword>
<keyword evidence="7 12" id="KW-0378">Hydrolase</keyword>
<comment type="cofactor">
    <cofactor evidence="12">
        <name>Zn(2+)</name>
        <dbReference type="ChEBI" id="CHEBI:29105"/>
    </cofactor>
    <text evidence="12">Binds 1 zinc ion per subunit.</text>
</comment>
<dbReference type="Proteomes" id="UP000029033">
    <property type="component" value="Unassembled WGS sequence"/>
</dbReference>
<keyword evidence="14" id="KW-0346">Stress response</keyword>
<accession>A0A087DDR1</accession>
<name>A0A087DDR1_9BIFI</name>
<keyword evidence="3 12" id="KW-1003">Cell membrane</keyword>
<evidence type="ECO:0000259" key="13">
    <source>
        <dbReference type="Pfam" id="PF01435"/>
    </source>
</evidence>